<feature type="region of interest" description="Disordered" evidence="1">
    <location>
        <begin position="1"/>
        <end position="28"/>
    </location>
</feature>
<dbReference type="HOGENOM" id="CLU_3220060_0_0_10"/>
<keyword evidence="3" id="KW-1185">Reference proteome</keyword>
<evidence type="ECO:0000256" key="1">
    <source>
        <dbReference type="SAM" id="MobiDB-lite"/>
    </source>
</evidence>
<proteinExistence type="predicted"/>
<dbReference type="Proteomes" id="UP000003160">
    <property type="component" value="Unassembled WGS sequence"/>
</dbReference>
<dbReference type="AlphaFoldDB" id="D1PZH4"/>
<evidence type="ECO:0000313" key="3">
    <source>
        <dbReference type="Proteomes" id="UP000003160"/>
    </source>
</evidence>
<comment type="caution">
    <text evidence="2">The sequence shown here is derived from an EMBL/GenBank/DDBJ whole genome shotgun (WGS) entry which is preliminary data.</text>
</comment>
<organism evidence="2 3">
    <name type="scientific">Hallella bergensis DSM 17361</name>
    <dbReference type="NCBI Taxonomy" id="585502"/>
    <lineage>
        <taxon>Bacteria</taxon>
        <taxon>Pseudomonadati</taxon>
        <taxon>Bacteroidota</taxon>
        <taxon>Bacteroidia</taxon>
        <taxon>Bacteroidales</taxon>
        <taxon>Prevotellaceae</taxon>
        <taxon>Hallella</taxon>
    </lineage>
</organism>
<protein>
    <submittedName>
        <fullName evidence="2">Uncharacterized protein</fullName>
    </submittedName>
</protein>
<evidence type="ECO:0000313" key="2">
    <source>
        <dbReference type="EMBL" id="EFA43243.1"/>
    </source>
</evidence>
<gene>
    <name evidence="2" type="ORF">HMPREF0645_2359</name>
</gene>
<accession>D1PZH4</accession>
<name>D1PZH4_9BACT</name>
<sequence length="44" mass="5113">MSVERQTARAIPRAHVNRNSKLKKNEPLENIKTCRNRRIAHFAG</sequence>
<reference evidence="2 3" key="1">
    <citation type="submission" date="2009-10" db="EMBL/GenBank/DDBJ databases">
        <authorList>
            <person name="Qin X."/>
            <person name="Bachman B."/>
            <person name="Battles P."/>
            <person name="Bell A."/>
            <person name="Bess C."/>
            <person name="Bickham C."/>
            <person name="Chaboub L."/>
            <person name="Chen D."/>
            <person name="Coyle M."/>
            <person name="Deiros D.R."/>
            <person name="Dinh H."/>
            <person name="Forbes L."/>
            <person name="Fowler G."/>
            <person name="Francisco L."/>
            <person name="Fu Q."/>
            <person name="Gubbala S."/>
            <person name="Hale W."/>
            <person name="Han Y."/>
            <person name="Hemphill L."/>
            <person name="Highlander S.K."/>
            <person name="Hirani K."/>
            <person name="Hogues M."/>
            <person name="Jackson L."/>
            <person name="Jakkamsetti A."/>
            <person name="Javaid M."/>
            <person name="Jiang H."/>
            <person name="Korchina V."/>
            <person name="Kovar C."/>
            <person name="Lara F."/>
            <person name="Lee S."/>
            <person name="Mata R."/>
            <person name="Mathew T."/>
            <person name="Moen C."/>
            <person name="Morales K."/>
            <person name="Munidasa M."/>
            <person name="Nazareth L."/>
            <person name="Ngo R."/>
            <person name="Nguyen L."/>
            <person name="Okwuonu G."/>
            <person name="Ongeri F."/>
            <person name="Patil S."/>
            <person name="Petrosino J."/>
            <person name="Pham C."/>
            <person name="Pham P."/>
            <person name="Pu L.-L."/>
            <person name="Puazo M."/>
            <person name="Raj R."/>
            <person name="Reid J."/>
            <person name="Rouhana J."/>
            <person name="Saada N."/>
            <person name="Shang Y."/>
            <person name="Simmons D."/>
            <person name="Thornton R."/>
            <person name="Warren J."/>
            <person name="Weissenberger G."/>
            <person name="Zhang J."/>
            <person name="Zhang L."/>
            <person name="Zhou C."/>
            <person name="Zhu D."/>
            <person name="Muzny D."/>
            <person name="Worley K."/>
            <person name="Gibbs R."/>
        </authorList>
    </citation>
    <scope>NUCLEOTIDE SEQUENCE [LARGE SCALE GENOMIC DNA]</scope>
    <source>
        <strain evidence="2 3">DSM 17361</strain>
    </source>
</reference>
<dbReference type="EMBL" id="ACKS01000084">
    <property type="protein sequence ID" value="EFA43243.1"/>
    <property type="molecule type" value="Genomic_DNA"/>
</dbReference>